<protein>
    <submittedName>
        <fullName evidence="2">Aldo/keto reductase</fullName>
    </submittedName>
</protein>
<evidence type="ECO:0000259" key="1">
    <source>
        <dbReference type="Pfam" id="PF00248"/>
    </source>
</evidence>
<dbReference type="Gene3D" id="3.20.20.100">
    <property type="entry name" value="NADP-dependent oxidoreductase domain"/>
    <property type="match status" value="1"/>
</dbReference>
<dbReference type="Pfam" id="PF00248">
    <property type="entry name" value="Aldo_ket_red"/>
    <property type="match status" value="1"/>
</dbReference>
<feature type="domain" description="NADP-dependent oxidoreductase" evidence="1">
    <location>
        <begin position="7"/>
        <end position="197"/>
    </location>
</feature>
<dbReference type="Proteomes" id="UP000293142">
    <property type="component" value="Unassembled WGS sequence"/>
</dbReference>
<dbReference type="SUPFAM" id="SSF51430">
    <property type="entry name" value="NAD(P)-linked oxidoreductase"/>
    <property type="match status" value="1"/>
</dbReference>
<evidence type="ECO:0000313" key="2">
    <source>
        <dbReference type="EMBL" id="TBL79894.1"/>
    </source>
</evidence>
<name>A0A4Q9DSN0_9BACL</name>
<dbReference type="EMBL" id="SIRE01000006">
    <property type="protein sequence ID" value="TBL79894.1"/>
    <property type="molecule type" value="Genomic_DNA"/>
</dbReference>
<gene>
    <name evidence="2" type="ORF">EYB31_09895</name>
</gene>
<dbReference type="InterPro" id="IPR023210">
    <property type="entry name" value="NADP_OxRdtase_dom"/>
</dbReference>
<comment type="caution">
    <text evidence="2">The sequence shown here is derived from an EMBL/GenBank/DDBJ whole genome shotgun (WGS) entry which is preliminary data.</text>
</comment>
<accession>A0A4Q9DSN0</accession>
<dbReference type="InterPro" id="IPR036812">
    <property type="entry name" value="NAD(P)_OxRdtase_dom_sf"/>
</dbReference>
<keyword evidence="3" id="KW-1185">Reference proteome</keyword>
<sequence length="265" mass="30107">MNTISKLGLGGHSFIEQLGNDPKASFEEQCAIVSACLDRGISLIDTTYYQERVALGNVLRQLNRRGEARIVAWNFFKQPGKERDLVEPTRYEPHHIDTMLAELQTDYIDILVVHTHEDADKLRYELGLAKQWMAEGKVKQAALGMVKPEHLQLLPEGHPVSCILAPYNAFNQAAMETFEQARSMNMEVIALSPFIRGYKLDEIGENTAEVSEILLRWVASQELVGHVIVSMRKKDWVLANLEAERHGALSEEDQRRLNSWIDRLA</sequence>
<dbReference type="RefSeq" id="WP_131013140.1">
    <property type="nucleotide sequence ID" value="NZ_SIRE01000006.1"/>
</dbReference>
<dbReference type="OrthoDB" id="2560036at2"/>
<dbReference type="PANTHER" id="PTHR43312:SF1">
    <property type="entry name" value="NADP-DEPENDENT OXIDOREDUCTASE DOMAIN-CONTAINING PROTEIN"/>
    <property type="match status" value="1"/>
</dbReference>
<dbReference type="InterPro" id="IPR053135">
    <property type="entry name" value="AKR2_Oxidoreductase"/>
</dbReference>
<reference evidence="2 3" key="1">
    <citation type="submission" date="2019-02" db="EMBL/GenBank/DDBJ databases">
        <title>Paenibacillus sp. nov., isolated from surface-sterilized tissue of Thalictrum simplex L.</title>
        <authorList>
            <person name="Tuo L."/>
        </authorList>
    </citation>
    <scope>NUCLEOTIDE SEQUENCE [LARGE SCALE GENOMIC DNA]</scope>
    <source>
        <strain evidence="2 3">N2SHLJ1</strain>
    </source>
</reference>
<dbReference type="PANTHER" id="PTHR43312">
    <property type="entry name" value="D-THREO-ALDOSE 1-DEHYDROGENASE"/>
    <property type="match status" value="1"/>
</dbReference>
<proteinExistence type="predicted"/>
<dbReference type="AlphaFoldDB" id="A0A4Q9DSN0"/>
<organism evidence="2 3">
    <name type="scientific">Paenibacillus thalictri</name>
    <dbReference type="NCBI Taxonomy" id="2527873"/>
    <lineage>
        <taxon>Bacteria</taxon>
        <taxon>Bacillati</taxon>
        <taxon>Bacillota</taxon>
        <taxon>Bacilli</taxon>
        <taxon>Bacillales</taxon>
        <taxon>Paenibacillaceae</taxon>
        <taxon>Paenibacillus</taxon>
    </lineage>
</organism>
<evidence type="ECO:0000313" key="3">
    <source>
        <dbReference type="Proteomes" id="UP000293142"/>
    </source>
</evidence>